<sequence length="306" mass="33324">MHLLIPHAAPLSDAGRHALATLQLPRLEALLARWTEAARDDGDETLLSPPHERVLARALGWQAEDGLLPWAAREMGTPQAGGPAAWAWATPTHWAVGTDQVTLLPSEALALADSEARTVFEAVQPLFEGEGARLVWQGPDRWAVAHPSLASLPTASLDRVIHRSVDAWLPRTAGQGAARLWRRLQNEVQMLLHTHALNEAREARGALPVNSFWLSGSGAWQPAHEQQAPQVDARLRAPALSEDWHAWVQAWQALDAGPIAALLDTPGTRLTLCGERSALTLAHARPSLWQRLRPGRRPAAASLETL</sequence>
<evidence type="ECO:0000313" key="1">
    <source>
        <dbReference type="EMBL" id="MEF7613427.1"/>
    </source>
</evidence>
<protein>
    <recommendedName>
        <fullName evidence="3">Phosphoglycerate mutase</fullName>
    </recommendedName>
</protein>
<name>A0AAW9QDP6_9BURK</name>
<dbReference type="AlphaFoldDB" id="A0AAW9QDP6"/>
<reference evidence="1 2" key="1">
    <citation type="submission" date="2024-02" db="EMBL/GenBank/DDBJ databases">
        <title>Genome sequence of Aquincola sp. MAHUQ-54.</title>
        <authorList>
            <person name="Huq M.A."/>
        </authorList>
    </citation>
    <scope>NUCLEOTIDE SEQUENCE [LARGE SCALE GENOMIC DNA]</scope>
    <source>
        <strain evidence="1 2">MAHUQ-54</strain>
    </source>
</reference>
<dbReference type="Proteomes" id="UP001336250">
    <property type="component" value="Unassembled WGS sequence"/>
</dbReference>
<accession>A0AAW9QDP6</accession>
<evidence type="ECO:0000313" key="2">
    <source>
        <dbReference type="Proteomes" id="UP001336250"/>
    </source>
</evidence>
<proteinExistence type="predicted"/>
<keyword evidence="2" id="KW-1185">Reference proteome</keyword>
<comment type="caution">
    <text evidence="1">The sequence shown here is derived from an EMBL/GenBank/DDBJ whole genome shotgun (WGS) entry which is preliminary data.</text>
</comment>
<gene>
    <name evidence="1" type="ORF">V4F39_05840</name>
</gene>
<dbReference type="RefSeq" id="WP_332288366.1">
    <property type="nucleotide sequence ID" value="NZ_JAZIBG010000017.1"/>
</dbReference>
<evidence type="ECO:0008006" key="3">
    <source>
        <dbReference type="Google" id="ProtNLM"/>
    </source>
</evidence>
<organism evidence="1 2">
    <name type="scientific">Aquincola agrisoli</name>
    <dbReference type="NCBI Taxonomy" id="3119538"/>
    <lineage>
        <taxon>Bacteria</taxon>
        <taxon>Pseudomonadati</taxon>
        <taxon>Pseudomonadota</taxon>
        <taxon>Betaproteobacteria</taxon>
        <taxon>Burkholderiales</taxon>
        <taxon>Sphaerotilaceae</taxon>
        <taxon>Aquincola</taxon>
    </lineage>
</organism>
<dbReference type="EMBL" id="JAZIBG010000017">
    <property type="protein sequence ID" value="MEF7613427.1"/>
    <property type="molecule type" value="Genomic_DNA"/>
</dbReference>